<name>A0A7M7P2M8_STRPU</name>
<keyword evidence="3" id="KW-1185">Reference proteome</keyword>
<dbReference type="Proteomes" id="UP000007110">
    <property type="component" value="Unassembled WGS sequence"/>
</dbReference>
<feature type="compositionally biased region" description="Basic residues" evidence="1">
    <location>
        <begin position="96"/>
        <end position="107"/>
    </location>
</feature>
<feature type="compositionally biased region" description="Pro residues" evidence="1">
    <location>
        <begin position="85"/>
        <end position="95"/>
    </location>
</feature>
<dbReference type="OMA" id="ISIMKDW"/>
<dbReference type="RefSeq" id="XP_030845117.1">
    <property type="nucleotide sequence ID" value="XM_030989257.1"/>
</dbReference>
<evidence type="ECO:0000313" key="2">
    <source>
        <dbReference type="EnsemblMetazoa" id="XP_030845117"/>
    </source>
</evidence>
<dbReference type="AlphaFoldDB" id="A0A7M7P2M8"/>
<protein>
    <submittedName>
        <fullName evidence="2">Uncharacterized protein</fullName>
    </submittedName>
</protein>
<feature type="region of interest" description="Disordered" evidence="1">
    <location>
        <begin position="135"/>
        <end position="192"/>
    </location>
</feature>
<accession>A0A7M7P2M8</accession>
<reference evidence="3" key="1">
    <citation type="submission" date="2015-02" db="EMBL/GenBank/DDBJ databases">
        <title>Genome sequencing for Strongylocentrotus purpuratus.</title>
        <authorList>
            <person name="Murali S."/>
            <person name="Liu Y."/>
            <person name="Vee V."/>
            <person name="English A."/>
            <person name="Wang M."/>
            <person name="Skinner E."/>
            <person name="Han Y."/>
            <person name="Muzny D.M."/>
            <person name="Worley K.C."/>
            <person name="Gibbs R.A."/>
        </authorList>
    </citation>
    <scope>NUCLEOTIDE SEQUENCE</scope>
</reference>
<reference evidence="2" key="2">
    <citation type="submission" date="2021-01" db="UniProtKB">
        <authorList>
            <consortium name="EnsemblMetazoa"/>
        </authorList>
    </citation>
    <scope>IDENTIFICATION</scope>
</reference>
<feature type="region of interest" description="Disordered" evidence="1">
    <location>
        <begin position="84"/>
        <end position="120"/>
    </location>
</feature>
<dbReference type="GeneID" id="115925441"/>
<organism evidence="2 3">
    <name type="scientific">Strongylocentrotus purpuratus</name>
    <name type="common">Purple sea urchin</name>
    <dbReference type="NCBI Taxonomy" id="7668"/>
    <lineage>
        <taxon>Eukaryota</taxon>
        <taxon>Metazoa</taxon>
        <taxon>Echinodermata</taxon>
        <taxon>Eleutherozoa</taxon>
        <taxon>Echinozoa</taxon>
        <taxon>Echinoidea</taxon>
        <taxon>Euechinoidea</taxon>
        <taxon>Echinacea</taxon>
        <taxon>Camarodonta</taxon>
        <taxon>Echinidea</taxon>
        <taxon>Strongylocentrotidae</taxon>
        <taxon>Strongylocentrotus</taxon>
    </lineage>
</organism>
<proteinExistence type="predicted"/>
<feature type="compositionally biased region" description="Polar residues" evidence="1">
    <location>
        <begin position="111"/>
        <end position="120"/>
    </location>
</feature>
<evidence type="ECO:0000313" key="3">
    <source>
        <dbReference type="Proteomes" id="UP000007110"/>
    </source>
</evidence>
<dbReference type="EnsemblMetazoa" id="XM_030989257">
    <property type="protein sequence ID" value="XP_030845117"/>
    <property type="gene ID" value="LOC115925441"/>
</dbReference>
<evidence type="ECO:0000256" key="1">
    <source>
        <dbReference type="SAM" id="MobiDB-lite"/>
    </source>
</evidence>
<sequence length="192" mass="21983">METRPKEHRTSFRLSDWDKSAIVKHAQQHEHTIEWDNSHLISIMKDWHTRRIREAIKIHRHNTVPQDSGLYINDIWKPLINKYPITPPPPPPPSPPRRHPYINHRHPPNPQSSRQPHSYNAQQTTADYNAAYVGDTHSASPTAHPTHGFETPRRPQPGDSSPDGQPDGRADQPCPLPDDSSPHSHVSYHSDI</sequence>